<accession>A0ABP9RMX9</accession>
<keyword evidence="5 9" id="KW-1133">Transmembrane helix</keyword>
<comment type="caution">
    <text evidence="12">The sequence shown here is derived from an EMBL/GenBank/DDBJ whole genome shotgun (WGS) entry which is preliminary data.</text>
</comment>
<dbReference type="InterPro" id="IPR035906">
    <property type="entry name" value="MetI-like_sf"/>
</dbReference>
<evidence type="ECO:0000313" key="12">
    <source>
        <dbReference type="EMBL" id="GAA5180559.1"/>
    </source>
</evidence>
<dbReference type="Gene3D" id="1.10.3720.10">
    <property type="entry name" value="MetI-like"/>
    <property type="match status" value="1"/>
</dbReference>
<feature type="transmembrane region" description="Helical" evidence="9">
    <location>
        <begin position="123"/>
        <end position="144"/>
    </location>
</feature>
<keyword evidence="7 9" id="KW-0472">Membrane</keyword>
<evidence type="ECO:0000256" key="2">
    <source>
        <dbReference type="ARBA" id="ARBA00011779"/>
    </source>
</evidence>
<dbReference type="InterPro" id="IPR011865">
    <property type="entry name" value="CysT_permease"/>
</dbReference>
<keyword evidence="4 9" id="KW-0812">Transmembrane</keyword>
<evidence type="ECO:0000256" key="10">
    <source>
        <dbReference type="SAM" id="MobiDB-lite"/>
    </source>
</evidence>
<keyword evidence="6 9" id="KW-0764">Sulfate transport</keyword>
<dbReference type="Pfam" id="PF00528">
    <property type="entry name" value="BPD_transp_1"/>
    <property type="match status" value="1"/>
</dbReference>
<dbReference type="NCBIfam" id="TIGR02139">
    <property type="entry name" value="permease_CysT"/>
    <property type="match status" value="1"/>
</dbReference>
<comment type="subunit">
    <text evidence="2">The complex is composed of two ATP-binding proteins (CysA), two transmembrane proteins (CysT and CysW) and a solute-binding protein (CysP).</text>
</comment>
<evidence type="ECO:0000256" key="4">
    <source>
        <dbReference type="ARBA" id="ARBA00022692"/>
    </source>
</evidence>
<feature type="transmembrane region" description="Helical" evidence="9">
    <location>
        <begin position="85"/>
        <end position="111"/>
    </location>
</feature>
<evidence type="ECO:0000256" key="5">
    <source>
        <dbReference type="ARBA" id="ARBA00022989"/>
    </source>
</evidence>
<feature type="transmembrane region" description="Helical" evidence="9">
    <location>
        <begin position="150"/>
        <end position="174"/>
    </location>
</feature>
<evidence type="ECO:0000259" key="11">
    <source>
        <dbReference type="PROSITE" id="PS50928"/>
    </source>
</evidence>
<feature type="transmembrane region" description="Helical" evidence="9">
    <location>
        <begin position="211"/>
        <end position="228"/>
    </location>
</feature>
<evidence type="ECO:0000256" key="7">
    <source>
        <dbReference type="ARBA" id="ARBA00023136"/>
    </source>
</evidence>
<evidence type="ECO:0000313" key="13">
    <source>
        <dbReference type="Proteomes" id="UP001501570"/>
    </source>
</evidence>
<keyword evidence="3 9" id="KW-0813">Transport</keyword>
<comment type="function">
    <text evidence="8">Part of the ABC transporter complex CysAWTP (TC 3.A.1.6.1) involved in sulfate/thiosulfate import. Probably responsible for the translocation of the substrate across the membrane.</text>
</comment>
<dbReference type="EMBL" id="BAABJQ010000003">
    <property type="protein sequence ID" value="GAA5180559.1"/>
    <property type="molecule type" value="Genomic_DNA"/>
</dbReference>
<feature type="transmembrane region" description="Helical" evidence="9">
    <location>
        <begin position="268"/>
        <end position="289"/>
    </location>
</feature>
<feature type="region of interest" description="Disordered" evidence="10">
    <location>
        <begin position="1"/>
        <end position="32"/>
    </location>
</feature>
<evidence type="ECO:0000256" key="9">
    <source>
        <dbReference type="RuleBase" id="RU366001"/>
    </source>
</evidence>
<feature type="domain" description="ABC transmembrane type-1" evidence="11">
    <location>
        <begin position="85"/>
        <end position="286"/>
    </location>
</feature>
<evidence type="ECO:0000256" key="6">
    <source>
        <dbReference type="ARBA" id="ARBA00023032"/>
    </source>
</evidence>
<dbReference type="InterPro" id="IPR000515">
    <property type="entry name" value="MetI-like"/>
</dbReference>
<comment type="similarity">
    <text evidence="9">Belongs to the binding-protein-dependent transport system permease family. CysTW subfamily.</text>
</comment>
<protein>
    <recommendedName>
        <fullName evidence="9">Sulfate transport system permease protein CysT</fullName>
    </recommendedName>
</protein>
<comment type="function">
    <text evidence="9">Part of the ABC transporter complex (TC 3.A.1.6.1) involved in sulfate/thiosulfate import.</text>
</comment>
<comment type="caution">
    <text evidence="9">Lacks conserved residue(s) required for the propagation of feature annotation.</text>
</comment>
<dbReference type="NCBIfam" id="TIGR00969">
    <property type="entry name" value="3a0106s02"/>
    <property type="match status" value="1"/>
</dbReference>
<dbReference type="PANTHER" id="PTHR30406">
    <property type="entry name" value="SULFATE TRANSPORT SYSTEM PERMEASE PROTEIN"/>
    <property type="match status" value="1"/>
</dbReference>
<evidence type="ECO:0000256" key="3">
    <source>
        <dbReference type="ARBA" id="ARBA00022448"/>
    </source>
</evidence>
<evidence type="ECO:0000256" key="8">
    <source>
        <dbReference type="ARBA" id="ARBA00025323"/>
    </source>
</evidence>
<dbReference type="PROSITE" id="PS50928">
    <property type="entry name" value="ABC_TM1"/>
    <property type="match status" value="1"/>
</dbReference>
<dbReference type="CDD" id="cd06261">
    <property type="entry name" value="TM_PBP2"/>
    <property type="match status" value="1"/>
</dbReference>
<dbReference type="PANTHER" id="PTHR30406:SF8">
    <property type="entry name" value="SULFATE TRANSPORT SYSTEM PERMEASE PROTEIN CYST"/>
    <property type="match status" value="1"/>
</dbReference>
<name>A0ABP9RMX9_9ACTN</name>
<feature type="transmembrane region" description="Helical" evidence="9">
    <location>
        <begin position="32"/>
        <end position="65"/>
    </location>
</feature>
<dbReference type="SUPFAM" id="SSF161098">
    <property type="entry name" value="MetI-like"/>
    <property type="match status" value="1"/>
</dbReference>
<evidence type="ECO:0000256" key="1">
    <source>
        <dbReference type="ARBA" id="ARBA00004141"/>
    </source>
</evidence>
<organism evidence="12 13">
    <name type="scientific">Rugosimonospora acidiphila</name>
    <dbReference type="NCBI Taxonomy" id="556531"/>
    <lineage>
        <taxon>Bacteria</taxon>
        <taxon>Bacillati</taxon>
        <taxon>Actinomycetota</taxon>
        <taxon>Actinomycetes</taxon>
        <taxon>Micromonosporales</taxon>
        <taxon>Micromonosporaceae</taxon>
        <taxon>Rugosimonospora</taxon>
    </lineage>
</organism>
<dbReference type="RefSeq" id="WP_345627041.1">
    <property type="nucleotide sequence ID" value="NZ_BAABJQ010000003.1"/>
</dbReference>
<proteinExistence type="inferred from homology"/>
<gene>
    <name evidence="12" type="primary">cysT</name>
    <name evidence="12" type="ORF">GCM10023322_13130</name>
</gene>
<keyword evidence="13" id="KW-1185">Reference proteome</keyword>
<sequence length="297" mass="30516">MTTDVQAAPAATEAVSAGPAARRRRGRPKTGLPLRAASGTSLGVVVIWMSLLVLIPLAAVVGHAFDGGWSGFTDAISQPATAAALRLTLGLSAAAAIINAVMGTIVAWVLVRGKFSGSGIFEMVIDIPFALPTIVAGLVMLALYGGDSPIGVSLVGTRTGLLVTLLFVTLPFTVRTVQPVLLNLDREAEDAAASLGASAPVIFRRIALPQLMPAIVSGAVLSFARAIGEYGSLVLISSNLPFKTEIASSVIYGKLQDADNAARSTQQAAAIATILLVASAVVLVLIEVLGRRVSRRG</sequence>
<dbReference type="InterPro" id="IPR005667">
    <property type="entry name" value="Sulph_transpt2"/>
</dbReference>
<dbReference type="Proteomes" id="UP001501570">
    <property type="component" value="Unassembled WGS sequence"/>
</dbReference>
<reference evidence="13" key="1">
    <citation type="journal article" date="2019" name="Int. J. Syst. Evol. Microbiol.">
        <title>The Global Catalogue of Microorganisms (GCM) 10K type strain sequencing project: providing services to taxonomists for standard genome sequencing and annotation.</title>
        <authorList>
            <consortium name="The Broad Institute Genomics Platform"/>
            <consortium name="The Broad Institute Genome Sequencing Center for Infectious Disease"/>
            <person name="Wu L."/>
            <person name="Ma J."/>
        </authorList>
    </citation>
    <scope>NUCLEOTIDE SEQUENCE [LARGE SCALE GENOMIC DNA]</scope>
    <source>
        <strain evidence="13">JCM 18304</strain>
    </source>
</reference>
<comment type="subcellular location">
    <subcellularLocation>
        <location evidence="1">Membrane</location>
        <topology evidence="1">Multi-pass membrane protein</topology>
    </subcellularLocation>
</comment>